<evidence type="ECO:0000313" key="1">
    <source>
        <dbReference type="EMBL" id="KAK2157461.1"/>
    </source>
</evidence>
<gene>
    <name evidence="1" type="ORF">LSH36_191g04106</name>
</gene>
<organism evidence="1 2">
    <name type="scientific">Paralvinella palmiformis</name>
    <dbReference type="NCBI Taxonomy" id="53620"/>
    <lineage>
        <taxon>Eukaryota</taxon>
        <taxon>Metazoa</taxon>
        <taxon>Spiralia</taxon>
        <taxon>Lophotrochozoa</taxon>
        <taxon>Annelida</taxon>
        <taxon>Polychaeta</taxon>
        <taxon>Sedentaria</taxon>
        <taxon>Canalipalpata</taxon>
        <taxon>Terebellida</taxon>
        <taxon>Terebelliformia</taxon>
        <taxon>Alvinellidae</taxon>
        <taxon>Paralvinella</taxon>
    </lineage>
</organism>
<dbReference type="AlphaFoldDB" id="A0AAD9JR91"/>
<comment type="caution">
    <text evidence="1">The sequence shown here is derived from an EMBL/GenBank/DDBJ whole genome shotgun (WGS) entry which is preliminary data.</text>
</comment>
<dbReference type="EMBL" id="JAODUP010000191">
    <property type="protein sequence ID" value="KAK2157461.1"/>
    <property type="molecule type" value="Genomic_DNA"/>
</dbReference>
<reference evidence="1" key="1">
    <citation type="journal article" date="2023" name="Mol. Biol. Evol.">
        <title>Third-Generation Sequencing Reveals the Adaptive Role of the Epigenome in Three Deep-Sea Polychaetes.</title>
        <authorList>
            <person name="Perez M."/>
            <person name="Aroh O."/>
            <person name="Sun Y."/>
            <person name="Lan Y."/>
            <person name="Juniper S.K."/>
            <person name="Young C.R."/>
            <person name="Angers B."/>
            <person name="Qian P.Y."/>
        </authorList>
    </citation>
    <scope>NUCLEOTIDE SEQUENCE</scope>
    <source>
        <strain evidence="1">P08H-3</strain>
    </source>
</reference>
<feature type="non-terminal residue" evidence="1">
    <location>
        <position position="1"/>
    </location>
</feature>
<accession>A0AAD9JR91</accession>
<proteinExistence type="predicted"/>
<name>A0AAD9JR91_9ANNE</name>
<protein>
    <submittedName>
        <fullName evidence="1">Uncharacterized protein</fullName>
    </submittedName>
</protein>
<dbReference type="Proteomes" id="UP001208570">
    <property type="component" value="Unassembled WGS sequence"/>
</dbReference>
<evidence type="ECO:0000313" key="2">
    <source>
        <dbReference type="Proteomes" id="UP001208570"/>
    </source>
</evidence>
<sequence length="62" mass="6822">NTNSPYIYLQGAVIPDLPRVGRSSLFCNLHVVKFNVINILSVVCGRLTSNLCWILLMLSGST</sequence>
<keyword evidence="2" id="KW-1185">Reference proteome</keyword>